<dbReference type="Proteomes" id="UP001274830">
    <property type="component" value="Unassembled WGS sequence"/>
</dbReference>
<dbReference type="PANTHER" id="PTHR37787">
    <property type="entry name" value="BIOGENESIS OF LYSOSOME-RELATED ORGANELLES COMPLEX 1 SUBUNIT KXD1"/>
    <property type="match status" value="1"/>
</dbReference>
<evidence type="ECO:0000256" key="8">
    <source>
        <dbReference type="SAM" id="MobiDB-lite"/>
    </source>
</evidence>
<gene>
    <name evidence="10" type="ORF">LTR78_008362</name>
</gene>
<name>A0AAE0TR82_9PEZI</name>
<comment type="function">
    <text evidence="1">Component of the biogenesis of lysosome-related organelles complex-1 (BLOC-1) involved in endosomal cargo sorting.</text>
</comment>
<evidence type="ECO:0000313" key="10">
    <source>
        <dbReference type="EMBL" id="KAK3671817.1"/>
    </source>
</evidence>
<dbReference type="EMBL" id="JAUTXT010000039">
    <property type="protein sequence ID" value="KAK3671817.1"/>
    <property type="molecule type" value="Genomic_DNA"/>
</dbReference>
<feature type="compositionally biased region" description="Polar residues" evidence="8">
    <location>
        <begin position="36"/>
        <end position="45"/>
    </location>
</feature>
<dbReference type="AlphaFoldDB" id="A0AAE0TR82"/>
<evidence type="ECO:0000256" key="7">
    <source>
        <dbReference type="ARBA" id="ARBA00029808"/>
    </source>
</evidence>
<comment type="caution">
    <text evidence="10">The sequence shown here is derived from an EMBL/GenBank/DDBJ whole genome shotgun (WGS) entry which is preliminary data.</text>
</comment>
<dbReference type="PANTHER" id="PTHR37787:SF1">
    <property type="entry name" value="BIOGENESIS OF LYSOSOME-RELATED ORGANELLES COMPLEX 1 SUBUNIT KXD1"/>
    <property type="match status" value="1"/>
</dbReference>
<sequence length="192" mass="21169">MSASYYQYQAQPTSSMPIRVPTKGAHPALTPRHTRNSSAYSQLSASPPERPESVSTSGAGLYSAASSSYAGSEYETSTTGATSVDLLDYMNDRLSQAYNPLPMDQNLVKQAQMSGELNAKNREILALQAQARARLAKTRANFAEDMRAAKDVQRDLEWTQNKVHALNARAARKYPDQYRAANARYPAPVDYE</sequence>
<dbReference type="GO" id="GO:0032880">
    <property type="term" value="P:regulation of protein localization"/>
    <property type="evidence" value="ECO:0007669"/>
    <property type="project" value="TreeGrafter"/>
</dbReference>
<comment type="similarity">
    <text evidence="3">Belongs to the KXD1 family.</text>
</comment>
<comment type="subcellular location">
    <subcellularLocation>
        <location evidence="2">Endosome</location>
    </subcellularLocation>
</comment>
<keyword evidence="11" id="KW-1185">Reference proteome</keyword>
<evidence type="ECO:0000256" key="4">
    <source>
        <dbReference type="ARBA" id="ARBA00016207"/>
    </source>
</evidence>
<evidence type="ECO:0000256" key="6">
    <source>
        <dbReference type="ARBA" id="ARBA00022753"/>
    </source>
</evidence>
<evidence type="ECO:0000313" key="11">
    <source>
        <dbReference type="Proteomes" id="UP001274830"/>
    </source>
</evidence>
<dbReference type="GO" id="GO:0007032">
    <property type="term" value="P:endosome organization"/>
    <property type="evidence" value="ECO:0007669"/>
    <property type="project" value="TreeGrafter"/>
</dbReference>
<dbReference type="GO" id="GO:0005768">
    <property type="term" value="C:endosome"/>
    <property type="evidence" value="ECO:0007669"/>
    <property type="project" value="UniProtKB-SubCell"/>
</dbReference>
<dbReference type="InterPro" id="IPR019371">
    <property type="entry name" value="KxDL_dom"/>
</dbReference>
<feature type="compositionally biased region" description="Polar residues" evidence="8">
    <location>
        <begin position="1"/>
        <end position="16"/>
    </location>
</feature>
<evidence type="ECO:0000259" key="9">
    <source>
        <dbReference type="Pfam" id="PF10241"/>
    </source>
</evidence>
<organism evidence="10 11">
    <name type="scientific">Recurvomyces mirabilis</name>
    <dbReference type="NCBI Taxonomy" id="574656"/>
    <lineage>
        <taxon>Eukaryota</taxon>
        <taxon>Fungi</taxon>
        <taxon>Dikarya</taxon>
        <taxon>Ascomycota</taxon>
        <taxon>Pezizomycotina</taxon>
        <taxon>Dothideomycetes</taxon>
        <taxon>Dothideomycetidae</taxon>
        <taxon>Mycosphaerellales</taxon>
        <taxon>Teratosphaeriaceae</taxon>
        <taxon>Recurvomyces</taxon>
    </lineage>
</organism>
<dbReference type="InterPro" id="IPR051390">
    <property type="entry name" value="BLOC-1_subunit_KXD1"/>
</dbReference>
<evidence type="ECO:0000256" key="1">
    <source>
        <dbReference type="ARBA" id="ARBA00002069"/>
    </source>
</evidence>
<dbReference type="GO" id="GO:0031083">
    <property type="term" value="C:BLOC-1 complex"/>
    <property type="evidence" value="ECO:0007669"/>
    <property type="project" value="TreeGrafter"/>
</dbReference>
<feature type="region of interest" description="Disordered" evidence="8">
    <location>
        <begin position="1"/>
        <end position="60"/>
    </location>
</feature>
<keyword evidence="6" id="KW-0967">Endosome</keyword>
<protein>
    <recommendedName>
        <fullName evidence="4">Biogenesis of lysosome-related organelles complex 1 subunit KXD1</fullName>
    </recommendedName>
    <alternativeName>
        <fullName evidence="7">KxDL homolog</fullName>
    </alternativeName>
</protein>
<reference evidence="10" key="1">
    <citation type="submission" date="2023-07" db="EMBL/GenBank/DDBJ databases">
        <title>Black Yeasts Isolated from many extreme environments.</title>
        <authorList>
            <person name="Coleine C."/>
            <person name="Stajich J.E."/>
            <person name="Selbmann L."/>
        </authorList>
    </citation>
    <scope>NUCLEOTIDE SEQUENCE</scope>
    <source>
        <strain evidence="10">CCFEE 5485</strain>
    </source>
</reference>
<dbReference type="Pfam" id="PF10241">
    <property type="entry name" value="KxDL"/>
    <property type="match status" value="1"/>
</dbReference>
<proteinExistence type="inferred from homology"/>
<accession>A0AAE0TR82</accession>
<feature type="domain" description="KxDL" evidence="9">
    <location>
        <begin position="93"/>
        <end position="178"/>
    </location>
</feature>
<evidence type="ECO:0000256" key="5">
    <source>
        <dbReference type="ARBA" id="ARBA00022448"/>
    </source>
</evidence>
<evidence type="ECO:0000256" key="3">
    <source>
        <dbReference type="ARBA" id="ARBA00005913"/>
    </source>
</evidence>
<keyword evidence="5" id="KW-0813">Transport</keyword>
<evidence type="ECO:0000256" key="2">
    <source>
        <dbReference type="ARBA" id="ARBA00004177"/>
    </source>
</evidence>